<evidence type="ECO:0000313" key="2">
    <source>
        <dbReference type="Proteomes" id="UP001214250"/>
    </source>
</evidence>
<dbReference type="InterPro" id="IPR036513">
    <property type="entry name" value="STAS_dom_sf"/>
</dbReference>
<dbReference type="EMBL" id="CP117812">
    <property type="protein sequence ID" value="WDE98067.1"/>
    <property type="molecule type" value="Genomic_DNA"/>
</dbReference>
<proteinExistence type="predicted"/>
<sequence>MNQVPGHFINNYLLYAMPSDLPESDFLEFSKFLLKELDEHDMKYLILDYSAYQVMDKTEYERCSALVRKVQIMGVAVINHGLNAGVVSALVELVDDFKGMRFTGSLEAALAIVNNNG</sequence>
<name>A0ABY7VYX8_9BACT</name>
<organism evidence="1 2">
    <name type="scientific">Lentisphaera profundi</name>
    <dbReference type="NCBI Taxonomy" id="1658616"/>
    <lineage>
        <taxon>Bacteria</taxon>
        <taxon>Pseudomonadati</taxon>
        <taxon>Lentisphaerota</taxon>
        <taxon>Lentisphaeria</taxon>
        <taxon>Lentisphaerales</taxon>
        <taxon>Lentisphaeraceae</taxon>
        <taxon>Lentisphaera</taxon>
    </lineage>
</organism>
<evidence type="ECO:0008006" key="3">
    <source>
        <dbReference type="Google" id="ProtNLM"/>
    </source>
</evidence>
<protein>
    <recommendedName>
        <fullName evidence="3">STAS domain-containing protein</fullName>
    </recommendedName>
</protein>
<dbReference type="Gene3D" id="3.30.750.24">
    <property type="entry name" value="STAS domain"/>
    <property type="match status" value="1"/>
</dbReference>
<gene>
    <name evidence="1" type="ORF">PQO03_19810</name>
</gene>
<evidence type="ECO:0000313" key="1">
    <source>
        <dbReference type="EMBL" id="WDE98067.1"/>
    </source>
</evidence>
<reference evidence="1 2" key="1">
    <citation type="submission" date="2023-02" db="EMBL/GenBank/DDBJ databases">
        <title>Genome sequence of Lentisphaera profundi SAORIC-696.</title>
        <authorList>
            <person name="Kim e."/>
            <person name="Cho J.-C."/>
            <person name="Choi A."/>
            <person name="Kang I."/>
        </authorList>
    </citation>
    <scope>NUCLEOTIDE SEQUENCE [LARGE SCALE GENOMIC DNA]</scope>
    <source>
        <strain evidence="1 2">SAORIC-696</strain>
    </source>
</reference>
<accession>A0ABY7VYX8</accession>
<dbReference type="RefSeq" id="WP_274152829.1">
    <property type="nucleotide sequence ID" value="NZ_CP117812.1"/>
</dbReference>
<dbReference type="SUPFAM" id="SSF52091">
    <property type="entry name" value="SpoIIaa-like"/>
    <property type="match status" value="1"/>
</dbReference>
<keyword evidence="2" id="KW-1185">Reference proteome</keyword>
<dbReference type="Proteomes" id="UP001214250">
    <property type="component" value="Chromosome 2"/>
</dbReference>